<evidence type="ECO:0000313" key="1">
    <source>
        <dbReference type="EMBL" id="SDF51635.1"/>
    </source>
</evidence>
<dbReference type="Proteomes" id="UP000199415">
    <property type="component" value="Unassembled WGS sequence"/>
</dbReference>
<protein>
    <submittedName>
        <fullName evidence="1">Amino acid ABC transporter substrate-binding protein, PAAT family</fullName>
    </submittedName>
</protein>
<evidence type="ECO:0000313" key="2">
    <source>
        <dbReference type="Proteomes" id="UP000199415"/>
    </source>
</evidence>
<sequence>MATLTWPPYTKRSLPKGGAVTAVVRAAFDAVGRDVRVRYRPWNRAIALAKAESTGVVAYYPGYHCNHRPDAGFLRSYVIGMRPLGLAKRANAAFSWTSLADLEGFRIGTVVGYANTRTFDRKVAAEELWTIESHSDRRNLHKLIEGRLDYAVIDKHVMTYLLNTDPELRPHRDEVVMDDTLLGRMPLFVCFRNSPRGKALRSAFNDGLTQVPYKDIMAGRIARLSAKGAE</sequence>
<gene>
    <name evidence="1" type="ORF">SAMN05216241_101336</name>
</gene>
<dbReference type="Gene3D" id="3.40.190.10">
    <property type="entry name" value="Periplasmic binding protein-like II"/>
    <property type="match status" value="2"/>
</dbReference>
<organism evidence="1 2">
    <name type="scientific">Limimonas halophila</name>
    <dbReference type="NCBI Taxonomy" id="1082479"/>
    <lineage>
        <taxon>Bacteria</taxon>
        <taxon>Pseudomonadati</taxon>
        <taxon>Pseudomonadota</taxon>
        <taxon>Alphaproteobacteria</taxon>
        <taxon>Rhodospirillales</taxon>
        <taxon>Rhodovibrionaceae</taxon>
        <taxon>Limimonas</taxon>
    </lineage>
</organism>
<accession>A0A1G7LQ62</accession>
<dbReference type="AlphaFoldDB" id="A0A1G7LQ62"/>
<keyword evidence="2" id="KW-1185">Reference proteome</keyword>
<dbReference type="EMBL" id="FNCE01000001">
    <property type="protein sequence ID" value="SDF51635.1"/>
    <property type="molecule type" value="Genomic_DNA"/>
</dbReference>
<name>A0A1G7LQ62_9PROT</name>
<proteinExistence type="predicted"/>
<dbReference type="SUPFAM" id="SSF53850">
    <property type="entry name" value="Periplasmic binding protein-like II"/>
    <property type="match status" value="1"/>
</dbReference>
<reference evidence="1 2" key="1">
    <citation type="submission" date="2016-10" db="EMBL/GenBank/DDBJ databases">
        <authorList>
            <person name="de Groot N.N."/>
        </authorList>
    </citation>
    <scope>NUCLEOTIDE SEQUENCE [LARGE SCALE GENOMIC DNA]</scope>
    <source>
        <strain evidence="1 2">DSM 25584</strain>
    </source>
</reference>
<dbReference type="STRING" id="1082479.SAMN05216241_101336"/>